<evidence type="ECO:0000259" key="1">
    <source>
        <dbReference type="Pfam" id="PF14244"/>
    </source>
</evidence>
<dbReference type="Proteomes" id="UP000075243">
    <property type="component" value="Unassembled WGS sequence"/>
</dbReference>
<organism evidence="2 3">
    <name type="scientific">Cajanus cajan</name>
    <name type="common">Pigeon pea</name>
    <name type="synonym">Cajanus indicus</name>
    <dbReference type="NCBI Taxonomy" id="3821"/>
    <lineage>
        <taxon>Eukaryota</taxon>
        <taxon>Viridiplantae</taxon>
        <taxon>Streptophyta</taxon>
        <taxon>Embryophyta</taxon>
        <taxon>Tracheophyta</taxon>
        <taxon>Spermatophyta</taxon>
        <taxon>Magnoliopsida</taxon>
        <taxon>eudicotyledons</taxon>
        <taxon>Gunneridae</taxon>
        <taxon>Pentapetalae</taxon>
        <taxon>rosids</taxon>
        <taxon>fabids</taxon>
        <taxon>Fabales</taxon>
        <taxon>Fabaceae</taxon>
        <taxon>Papilionoideae</taxon>
        <taxon>50 kb inversion clade</taxon>
        <taxon>NPAAA clade</taxon>
        <taxon>indigoferoid/millettioid clade</taxon>
        <taxon>Phaseoleae</taxon>
        <taxon>Cajanus</taxon>
    </lineage>
</organism>
<dbReference type="PANTHER" id="PTHR37610">
    <property type="entry name" value="CCHC-TYPE DOMAIN-CONTAINING PROTEIN"/>
    <property type="match status" value="1"/>
</dbReference>
<proteinExistence type="predicted"/>
<feature type="domain" description="Retrotransposon Copia-like N-terminal" evidence="1">
    <location>
        <begin position="21"/>
        <end position="65"/>
    </location>
</feature>
<dbReference type="Pfam" id="PF14244">
    <property type="entry name" value="Retrotran_gag_3"/>
    <property type="match status" value="1"/>
</dbReference>
<accession>A0A151QTC8</accession>
<dbReference type="OMA" id="CEIKFLA"/>
<evidence type="ECO:0000313" key="2">
    <source>
        <dbReference type="EMBL" id="KYP33571.1"/>
    </source>
</evidence>
<dbReference type="Gramene" id="C.cajan_41000.t">
    <property type="protein sequence ID" value="C.cajan_41000.t.cds1"/>
    <property type="gene ID" value="C.cajan_41000"/>
</dbReference>
<protein>
    <recommendedName>
        <fullName evidence="1">Retrotransposon Copia-like N-terminal domain-containing protein</fullName>
    </recommendedName>
</protein>
<keyword evidence="3" id="KW-1185">Reference proteome</keyword>
<sequence length="222" mass="25569">MAAPPPKVLDTSNRYFLTRGDSFGIPLVLIKLDGSNYHSWSCDVSTTLGSKNKLHFINDTLPRPPPGFAMFGHWDRCNSIVMSWLVHSLDASIAPSAHWMDTAIEIWNTLRKRYYQGDFFRISDIQEEINALRQGSLNITAYFTQLQTLWQELDQFRPLPSCSCEIKFLAIMFLLYVLIAMVIVSFLFLKDSMNNEQYSVVRSQIMMMQSILDLDHVFSLLI</sequence>
<dbReference type="InterPro" id="IPR029472">
    <property type="entry name" value="Copia-like_N"/>
</dbReference>
<dbReference type="PANTHER" id="PTHR37610:SF55">
    <property type="entry name" value="RETROTRANSPOSON COPIA-LIKE N-TERMINAL DOMAIN-CONTAINING PROTEIN"/>
    <property type="match status" value="1"/>
</dbReference>
<dbReference type="AlphaFoldDB" id="A0A151QTC8"/>
<reference evidence="2" key="1">
    <citation type="journal article" date="2012" name="Nat. Biotechnol.">
        <title>Draft genome sequence of pigeonpea (Cajanus cajan), an orphan legume crop of resource-poor farmers.</title>
        <authorList>
            <person name="Varshney R.K."/>
            <person name="Chen W."/>
            <person name="Li Y."/>
            <person name="Bharti A.K."/>
            <person name="Saxena R.K."/>
            <person name="Schlueter J.A."/>
            <person name="Donoghue M.T."/>
            <person name="Azam S."/>
            <person name="Fan G."/>
            <person name="Whaley A.M."/>
            <person name="Farmer A.D."/>
            <person name="Sheridan J."/>
            <person name="Iwata A."/>
            <person name="Tuteja R."/>
            <person name="Penmetsa R.V."/>
            <person name="Wu W."/>
            <person name="Upadhyaya H.D."/>
            <person name="Yang S.P."/>
            <person name="Shah T."/>
            <person name="Saxena K.B."/>
            <person name="Michael T."/>
            <person name="McCombie W.R."/>
            <person name="Yang B."/>
            <person name="Zhang G."/>
            <person name="Yang H."/>
            <person name="Wang J."/>
            <person name="Spillane C."/>
            <person name="Cook D.R."/>
            <person name="May G.D."/>
            <person name="Xu X."/>
            <person name="Jackson S.A."/>
        </authorList>
    </citation>
    <scope>NUCLEOTIDE SEQUENCE [LARGE SCALE GENOMIC DNA]</scope>
</reference>
<gene>
    <name evidence="2" type="ORF">KK1_045567</name>
</gene>
<dbReference type="OrthoDB" id="5544992at2759"/>
<evidence type="ECO:0000313" key="3">
    <source>
        <dbReference type="Proteomes" id="UP000075243"/>
    </source>
</evidence>
<name>A0A151QTC8_CAJCA</name>
<dbReference type="EMBL" id="KQ484842">
    <property type="protein sequence ID" value="KYP33571.1"/>
    <property type="molecule type" value="Genomic_DNA"/>
</dbReference>